<gene>
    <name evidence="1" type="ORF">GCM10011518_22290</name>
</gene>
<organism evidence="1 2">
    <name type="scientific">Flavobacterium limi</name>
    <dbReference type="NCBI Taxonomy" id="2045105"/>
    <lineage>
        <taxon>Bacteria</taxon>
        <taxon>Pseudomonadati</taxon>
        <taxon>Bacteroidota</taxon>
        <taxon>Flavobacteriia</taxon>
        <taxon>Flavobacteriales</taxon>
        <taxon>Flavobacteriaceae</taxon>
        <taxon>Flavobacterium</taxon>
    </lineage>
</organism>
<dbReference type="SUPFAM" id="SSF51161">
    <property type="entry name" value="Trimeric LpxA-like enzymes"/>
    <property type="match status" value="1"/>
</dbReference>
<evidence type="ECO:0000313" key="1">
    <source>
        <dbReference type="EMBL" id="GGF12607.1"/>
    </source>
</evidence>
<keyword evidence="2" id="KW-1185">Reference proteome</keyword>
<comment type="caution">
    <text evidence="1">The sequence shown here is derived from an EMBL/GenBank/DDBJ whole genome shotgun (WGS) entry which is preliminary data.</text>
</comment>
<dbReference type="Gene3D" id="2.160.10.10">
    <property type="entry name" value="Hexapeptide repeat proteins"/>
    <property type="match status" value="1"/>
</dbReference>
<name>A0ABQ1UAE1_9FLAO</name>
<proteinExistence type="predicted"/>
<protein>
    <recommendedName>
        <fullName evidence="3">Acyltransferase</fullName>
    </recommendedName>
</protein>
<dbReference type="InterPro" id="IPR011004">
    <property type="entry name" value="Trimer_LpxA-like_sf"/>
</dbReference>
<evidence type="ECO:0000313" key="2">
    <source>
        <dbReference type="Proteomes" id="UP000655016"/>
    </source>
</evidence>
<dbReference type="Pfam" id="PF00132">
    <property type="entry name" value="Hexapep"/>
    <property type="match status" value="1"/>
</dbReference>
<dbReference type="Proteomes" id="UP000655016">
    <property type="component" value="Unassembled WGS sequence"/>
</dbReference>
<reference evidence="2" key="1">
    <citation type="journal article" date="2019" name="Int. J. Syst. Evol. Microbiol.">
        <title>The Global Catalogue of Microorganisms (GCM) 10K type strain sequencing project: providing services to taxonomists for standard genome sequencing and annotation.</title>
        <authorList>
            <consortium name="The Broad Institute Genomics Platform"/>
            <consortium name="The Broad Institute Genome Sequencing Center for Infectious Disease"/>
            <person name="Wu L."/>
            <person name="Ma J."/>
        </authorList>
    </citation>
    <scope>NUCLEOTIDE SEQUENCE [LARGE SCALE GENOMIC DNA]</scope>
    <source>
        <strain evidence="2">CGMCC 1.16060</strain>
    </source>
</reference>
<dbReference type="InterPro" id="IPR001451">
    <property type="entry name" value="Hexapep"/>
</dbReference>
<dbReference type="PANTHER" id="PTHR23416">
    <property type="entry name" value="SIALIC ACID SYNTHASE-RELATED"/>
    <property type="match status" value="1"/>
</dbReference>
<sequence length="208" mass="22877">MIVKIHRIGSKFLNNIINSFNWRWGRFKMKSYGITYGKNLIVQGDLYLKTGVNFKAEIGDNCFFKSGRGLNPLSRNIRTSIHIEDGASLVIGDHCGFSSVCLWSHKSIWIGNNVNIGADTIILDSDAHSLSFLDRRVDELDQKNKVSKAIIIGDDVLIGTRCIILKGVTIGARSIVGSGSIVLHDIPEDCIAAGNPAKVIRRINEVIG</sequence>
<evidence type="ECO:0008006" key="3">
    <source>
        <dbReference type="Google" id="ProtNLM"/>
    </source>
</evidence>
<accession>A0ABQ1UAE1</accession>
<dbReference type="CDD" id="cd04647">
    <property type="entry name" value="LbH_MAT_like"/>
    <property type="match status" value="1"/>
</dbReference>
<dbReference type="InterPro" id="IPR051159">
    <property type="entry name" value="Hexapeptide_acetyltransf"/>
</dbReference>
<dbReference type="EMBL" id="BMKP01000004">
    <property type="protein sequence ID" value="GGF12607.1"/>
    <property type="molecule type" value="Genomic_DNA"/>
</dbReference>